<dbReference type="Proteomes" id="UP001059844">
    <property type="component" value="Chromosome"/>
</dbReference>
<keyword evidence="6" id="KW-0732">Signal</keyword>
<evidence type="ECO:0000256" key="6">
    <source>
        <dbReference type="SAM" id="SignalP"/>
    </source>
</evidence>
<dbReference type="PANTHER" id="PTHR30329">
    <property type="entry name" value="STATOR ELEMENT OF FLAGELLAR MOTOR COMPLEX"/>
    <property type="match status" value="1"/>
</dbReference>
<dbReference type="InterPro" id="IPR036709">
    <property type="entry name" value="Autotransporte_beta_dom_sf"/>
</dbReference>
<dbReference type="CDD" id="cd07185">
    <property type="entry name" value="OmpA_C-like"/>
    <property type="match status" value="1"/>
</dbReference>
<sequence>MKRIMLPLFVTVLTLGTATAQEKPNFNKWSIDINGGVSKPTASMTTGYFAKDYNLFHADLGVRYMFNSKFGLKADVGYDQFENAPKSASFEAKYYRTTLQGVVNLGRVLNFEDWTQRLNVQAHTGIGYAFMTNDRYKGNDNMLNHIVGLTGQIKFSERIALNADFSMINNVRQSRTFDGAVAPEDRGFNGTLYNATVGLSIYLGKNERHADWYYEEDKVDRLAELEQRIGDLETMMNDSDKDGVPDYLDAELNTIPGVAVDTKGRAIDRNNNGIPDELESYLERNYGSNSNNNGNGKGSAISSETFKEMINQGYVNVYFDFNQTQPATNSVSGIDFLVKYLKANPEAKADVIGYADEIGNSEYNKLLSRKRAENVKNVLIKSGIAASRLNIIGNGVDSSVAKDSKAARQLVRRVTFKIK</sequence>
<organism evidence="8 9">
    <name type="scientific">Flavobacterium cerinum</name>
    <dbReference type="NCBI Taxonomy" id="2502784"/>
    <lineage>
        <taxon>Bacteria</taxon>
        <taxon>Pseudomonadati</taxon>
        <taxon>Bacteroidota</taxon>
        <taxon>Flavobacteriia</taxon>
        <taxon>Flavobacteriales</taxon>
        <taxon>Flavobacteriaceae</taxon>
        <taxon>Flavobacterium</taxon>
    </lineage>
</organism>
<dbReference type="InterPro" id="IPR006664">
    <property type="entry name" value="OMP_bac"/>
</dbReference>
<dbReference type="InterPro" id="IPR006665">
    <property type="entry name" value="OmpA-like"/>
</dbReference>
<dbReference type="InterPro" id="IPR036737">
    <property type="entry name" value="OmpA-like_sf"/>
</dbReference>
<keyword evidence="5" id="KW-0175">Coiled coil</keyword>
<dbReference type="SUPFAM" id="SSF103647">
    <property type="entry name" value="TSP type-3 repeat"/>
    <property type="match status" value="1"/>
</dbReference>
<accession>A0ABY5IQH9</accession>
<evidence type="ECO:0000313" key="8">
    <source>
        <dbReference type="EMBL" id="UUC44546.1"/>
    </source>
</evidence>
<dbReference type="Pfam" id="PF00691">
    <property type="entry name" value="OmpA"/>
    <property type="match status" value="1"/>
</dbReference>
<evidence type="ECO:0000256" key="1">
    <source>
        <dbReference type="ARBA" id="ARBA00004442"/>
    </source>
</evidence>
<evidence type="ECO:0000256" key="3">
    <source>
        <dbReference type="ARBA" id="ARBA00023237"/>
    </source>
</evidence>
<dbReference type="Gene3D" id="3.30.1330.60">
    <property type="entry name" value="OmpA-like domain"/>
    <property type="match status" value="1"/>
</dbReference>
<keyword evidence="3" id="KW-0998">Cell outer membrane</keyword>
<keyword evidence="2 4" id="KW-0472">Membrane</keyword>
<reference evidence="8" key="1">
    <citation type="submission" date="2022-07" db="EMBL/GenBank/DDBJ databases">
        <title>Isolation, identification, and degradation of a PFOSA degrading strain from sewage treatment plant.</title>
        <authorList>
            <person name="Zhang L."/>
            <person name="Huo Y."/>
        </authorList>
    </citation>
    <scope>NUCLEOTIDE SEQUENCE</scope>
    <source>
        <strain evidence="8">C1</strain>
    </source>
</reference>
<dbReference type="InterPro" id="IPR050330">
    <property type="entry name" value="Bact_OuterMem_StrucFunc"/>
</dbReference>
<proteinExistence type="predicted"/>
<dbReference type="PRINTS" id="PR01021">
    <property type="entry name" value="OMPADOMAIN"/>
</dbReference>
<feature type="chain" id="PRO_5045661375" evidence="6">
    <location>
        <begin position="21"/>
        <end position="419"/>
    </location>
</feature>
<protein>
    <submittedName>
        <fullName evidence="8">OmpA family protein</fullName>
    </submittedName>
</protein>
<name>A0ABY5IQH9_9FLAO</name>
<evidence type="ECO:0000256" key="2">
    <source>
        <dbReference type="ARBA" id="ARBA00023136"/>
    </source>
</evidence>
<feature type="domain" description="OmpA-like" evidence="7">
    <location>
        <begin position="306"/>
        <end position="419"/>
    </location>
</feature>
<dbReference type="EMBL" id="CP101751">
    <property type="protein sequence ID" value="UUC44546.1"/>
    <property type="molecule type" value="Genomic_DNA"/>
</dbReference>
<keyword evidence="9" id="KW-1185">Reference proteome</keyword>
<dbReference type="InterPro" id="IPR028974">
    <property type="entry name" value="TSP_type-3_rpt"/>
</dbReference>
<dbReference type="SUPFAM" id="SSF103515">
    <property type="entry name" value="Autotransporter"/>
    <property type="match status" value="1"/>
</dbReference>
<dbReference type="PANTHER" id="PTHR30329:SF21">
    <property type="entry name" value="LIPOPROTEIN YIAD-RELATED"/>
    <property type="match status" value="1"/>
</dbReference>
<evidence type="ECO:0000313" key="9">
    <source>
        <dbReference type="Proteomes" id="UP001059844"/>
    </source>
</evidence>
<feature type="coiled-coil region" evidence="5">
    <location>
        <begin position="215"/>
        <end position="242"/>
    </location>
</feature>
<dbReference type="SUPFAM" id="SSF103088">
    <property type="entry name" value="OmpA-like"/>
    <property type="match status" value="1"/>
</dbReference>
<feature type="signal peptide" evidence="6">
    <location>
        <begin position="1"/>
        <end position="20"/>
    </location>
</feature>
<dbReference type="PROSITE" id="PS51123">
    <property type="entry name" value="OMPA_2"/>
    <property type="match status" value="1"/>
</dbReference>
<dbReference type="RefSeq" id="WP_256550224.1">
    <property type="nucleotide sequence ID" value="NZ_CP101751.1"/>
</dbReference>
<evidence type="ECO:0000256" key="4">
    <source>
        <dbReference type="PROSITE-ProRule" id="PRU00473"/>
    </source>
</evidence>
<gene>
    <name evidence="8" type="ORF">NOX80_13000</name>
</gene>
<evidence type="ECO:0000256" key="5">
    <source>
        <dbReference type="SAM" id="Coils"/>
    </source>
</evidence>
<evidence type="ECO:0000259" key="7">
    <source>
        <dbReference type="PROSITE" id="PS51123"/>
    </source>
</evidence>
<comment type="subcellular location">
    <subcellularLocation>
        <location evidence="1">Cell outer membrane</location>
    </subcellularLocation>
</comment>